<gene>
    <name evidence="4" type="ORF">PG991_002360</name>
</gene>
<accession>A0ABR1SFK4</accession>
<reference evidence="4 5" key="1">
    <citation type="submission" date="2023-01" db="EMBL/GenBank/DDBJ databases">
        <title>Analysis of 21 Apiospora genomes using comparative genomics revels a genus with tremendous synthesis potential of carbohydrate active enzymes and secondary metabolites.</title>
        <authorList>
            <person name="Sorensen T."/>
        </authorList>
    </citation>
    <scope>NUCLEOTIDE SEQUENCE [LARGE SCALE GENOMIC DNA]</scope>
    <source>
        <strain evidence="4 5">CBS 20057</strain>
    </source>
</reference>
<feature type="region of interest" description="Disordered" evidence="1">
    <location>
        <begin position="452"/>
        <end position="747"/>
    </location>
</feature>
<name>A0ABR1SFK4_9PEZI</name>
<evidence type="ECO:0000256" key="1">
    <source>
        <dbReference type="SAM" id="MobiDB-lite"/>
    </source>
</evidence>
<keyword evidence="3" id="KW-0732">Signal</keyword>
<feature type="chain" id="PRO_5046655321" description="Extracellular membrane protein CFEM domain-containing protein" evidence="3">
    <location>
        <begin position="22"/>
        <end position="829"/>
    </location>
</feature>
<feature type="compositionally biased region" description="Pro residues" evidence="1">
    <location>
        <begin position="675"/>
        <end position="688"/>
    </location>
</feature>
<feature type="compositionally biased region" description="Low complexity" evidence="1">
    <location>
        <begin position="470"/>
        <end position="480"/>
    </location>
</feature>
<feature type="region of interest" description="Disordered" evidence="1">
    <location>
        <begin position="759"/>
        <end position="829"/>
    </location>
</feature>
<evidence type="ECO:0000313" key="5">
    <source>
        <dbReference type="Proteomes" id="UP001396898"/>
    </source>
</evidence>
<protein>
    <recommendedName>
        <fullName evidence="6">Extracellular membrane protein CFEM domain-containing protein</fullName>
    </recommendedName>
</protein>
<evidence type="ECO:0000256" key="3">
    <source>
        <dbReference type="SAM" id="SignalP"/>
    </source>
</evidence>
<organism evidence="4 5">
    <name type="scientific">Apiospora marii</name>
    <dbReference type="NCBI Taxonomy" id="335849"/>
    <lineage>
        <taxon>Eukaryota</taxon>
        <taxon>Fungi</taxon>
        <taxon>Dikarya</taxon>
        <taxon>Ascomycota</taxon>
        <taxon>Pezizomycotina</taxon>
        <taxon>Sordariomycetes</taxon>
        <taxon>Xylariomycetidae</taxon>
        <taxon>Amphisphaeriales</taxon>
        <taxon>Apiosporaceae</taxon>
        <taxon>Apiospora</taxon>
    </lineage>
</organism>
<keyword evidence="2" id="KW-0812">Transmembrane</keyword>
<evidence type="ECO:0000313" key="4">
    <source>
        <dbReference type="EMBL" id="KAK8032962.1"/>
    </source>
</evidence>
<feature type="compositionally biased region" description="Pro residues" evidence="1">
    <location>
        <begin position="348"/>
        <end position="360"/>
    </location>
</feature>
<feature type="region of interest" description="Disordered" evidence="1">
    <location>
        <begin position="165"/>
        <end position="214"/>
    </location>
</feature>
<keyword evidence="2" id="KW-1133">Transmembrane helix</keyword>
<keyword evidence="5" id="KW-1185">Reference proteome</keyword>
<evidence type="ECO:0008006" key="6">
    <source>
        <dbReference type="Google" id="ProtNLM"/>
    </source>
</evidence>
<dbReference type="EMBL" id="JAQQWI010000006">
    <property type="protein sequence ID" value="KAK8032962.1"/>
    <property type="molecule type" value="Genomic_DNA"/>
</dbReference>
<feature type="compositionally biased region" description="Polar residues" evidence="1">
    <location>
        <begin position="492"/>
        <end position="511"/>
    </location>
</feature>
<dbReference type="Proteomes" id="UP001396898">
    <property type="component" value="Unassembled WGS sequence"/>
</dbReference>
<sequence length="829" mass="87656">MALKPLLRRLLIGTSISSAAAHEIISLPSEVAQLVPDCALSCFTSLIKETRFAVVCGSTPSLSCLCSTSTQSPDSYTIGELALSCIAGLNQIENCFGVPVDSPGAGQAYSMCYVLSITLPVSWSTVPTFTSSRMVPSISASQTESGATTTTTTITVTTSSRASATVVVPGTPTPAPTLTRSTTSSSFFTSATPDTTASNEPQPTPQPAAEAANNSSSLGTSQIVGISVGVSGAILLALAAILFARCMRKRRFQNFDQEGFIAVDGRDSMGTMTGPSGPRERLSMATARLTKIFHISPPIHNPQSRQEPQPSPSKYSFKIDRNTIGLAISRPRSETIPKQSPVVRPPSRLLPPKPTRPPRPNLTLNIPSRRPVASASSQPPPTDRTSTMTNVTGFADLDTEAPEGAQIWRPPPSDPQSATTYYVADKWGNWVLSNRTRRSELAQVAEPAELDTYTPLTKSPAEKREEEAKAMAAAISAAASVPGKRKSKRASRPSQGSLDNNASRRVSSHYLQGSPVAGHSLTRPFGPSGTGSGDSDGRGNSKDSRGSATTMDTSSSYGPYDDDSPVEPEVGRLSSLSPVFESPSPTTGRSPVQYPKINGRLDGATIRLVPPPKRPDFTASPPGQPSPTLGVVLPVRGSPSAYPPPLNPRRPWQQQPGAPGPSPLASMSGSGFSPKPKPQPFPTFPGPPLNINRPQSIPGGPRPDKTAQNSPRLDTRQPLRPQHISSFVSPVSAAETTSSTTSSLLAKRLGNEKAAALSLDNHNRKHGGPWRLQERGPNDPGLLSPDMAAAGAGGMSTPRTRLQRLPATPTWQPKLTPTRRGDDLFLNVQ</sequence>
<feature type="region of interest" description="Disordered" evidence="1">
    <location>
        <begin position="296"/>
        <end position="388"/>
    </location>
</feature>
<comment type="caution">
    <text evidence="4">The sequence shown here is derived from an EMBL/GenBank/DDBJ whole genome shotgun (WGS) entry which is preliminary data.</text>
</comment>
<feature type="compositionally biased region" description="Basic and acidic residues" evidence="1">
    <location>
        <begin position="460"/>
        <end position="469"/>
    </location>
</feature>
<feature type="compositionally biased region" description="Low complexity" evidence="1">
    <location>
        <begin position="165"/>
        <end position="212"/>
    </location>
</feature>
<feature type="signal peptide" evidence="3">
    <location>
        <begin position="1"/>
        <end position="21"/>
    </location>
</feature>
<keyword evidence="2" id="KW-0472">Membrane</keyword>
<proteinExistence type="predicted"/>
<evidence type="ECO:0000256" key="2">
    <source>
        <dbReference type="SAM" id="Phobius"/>
    </source>
</evidence>
<feature type="compositionally biased region" description="Basic and acidic residues" evidence="1">
    <location>
        <begin position="535"/>
        <end position="545"/>
    </location>
</feature>
<feature type="transmembrane region" description="Helical" evidence="2">
    <location>
        <begin position="223"/>
        <end position="244"/>
    </location>
</feature>